<sequence length="258" mass="28731">MDKDASVRSGFESEAAGKEIVEDNRSKPQAFISVEGYDTRLPEDNIKTQLINHFNSCGEVVNVIVREDPDSPNLDRCALVILLGEGAEEKALQLNGTDIGGWKALVTVEPEEQEEEDEETQRYRSSLAEKVLNDRKFWYGVTVSGYDTSLPAHEVKTSLIEHFSSCGMITHVYVSTLDKMTNIYFHEKEGEARALVLCGTEVGEGFKITVEPVATIFTNLPPPSGDICFGYCIPAHMIEFAGEIHDKVATFKKHRRSI</sequence>
<name>A0A9W3DGU7_RAPSA</name>
<feature type="region of interest" description="Disordered" evidence="1">
    <location>
        <begin position="1"/>
        <end position="22"/>
    </location>
</feature>
<organism evidence="2 3">
    <name type="scientific">Raphanus sativus</name>
    <name type="common">Radish</name>
    <name type="synonym">Raphanus raphanistrum var. sativus</name>
    <dbReference type="NCBI Taxonomy" id="3726"/>
    <lineage>
        <taxon>Eukaryota</taxon>
        <taxon>Viridiplantae</taxon>
        <taxon>Streptophyta</taxon>
        <taxon>Embryophyta</taxon>
        <taxon>Tracheophyta</taxon>
        <taxon>Spermatophyta</taxon>
        <taxon>Magnoliopsida</taxon>
        <taxon>eudicotyledons</taxon>
        <taxon>Gunneridae</taxon>
        <taxon>Pentapetalae</taxon>
        <taxon>rosids</taxon>
        <taxon>malvids</taxon>
        <taxon>Brassicales</taxon>
        <taxon>Brassicaceae</taxon>
        <taxon>Brassiceae</taxon>
        <taxon>Raphanus</taxon>
    </lineage>
</organism>
<dbReference type="OrthoDB" id="1081531at2759"/>
<dbReference type="GO" id="GO:0003676">
    <property type="term" value="F:nucleic acid binding"/>
    <property type="evidence" value="ECO:0007669"/>
    <property type="project" value="InterPro"/>
</dbReference>
<evidence type="ECO:0000313" key="2">
    <source>
        <dbReference type="Proteomes" id="UP000504610"/>
    </source>
</evidence>
<keyword evidence="2" id="KW-1185">Reference proteome</keyword>
<evidence type="ECO:0000256" key="1">
    <source>
        <dbReference type="SAM" id="MobiDB-lite"/>
    </source>
</evidence>
<dbReference type="InterPro" id="IPR035979">
    <property type="entry name" value="RBD_domain_sf"/>
</dbReference>
<dbReference type="GeneID" id="108852475"/>
<reference evidence="2" key="1">
    <citation type="journal article" date="2019" name="Database">
        <title>The radish genome database (RadishGD): an integrated information resource for radish genomics.</title>
        <authorList>
            <person name="Yu H.J."/>
            <person name="Baek S."/>
            <person name="Lee Y.J."/>
            <person name="Cho A."/>
            <person name="Mun J.H."/>
        </authorList>
    </citation>
    <scope>NUCLEOTIDE SEQUENCE [LARGE SCALE GENOMIC DNA]</scope>
    <source>
        <strain evidence="2">cv. WK10039</strain>
    </source>
</reference>
<accession>A0A9W3DGU7</accession>
<dbReference type="Gene3D" id="3.30.70.330">
    <property type="match status" value="2"/>
</dbReference>
<proteinExistence type="predicted"/>
<dbReference type="AlphaFoldDB" id="A0A9W3DGU7"/>
<dbReference type="KEGG" id="rsz:108852475"/>
<evidence type="ECO:0000313" key="3">
    <source>
        <dbReference type="RefSeq" id="XP_056862866.1"/>
    </source>
</evidence>
<protein>
    <submittedName>
        <fullName evidence="3">Nucleolin 1-like</fullName>
    </submittedName>
</protein>
<dbReference type="InterPro" id="IPR012677">
    <property type="entry name" value="Nucleotide-bd_a/b_plait_sf"/>
</dbReference>
<dbReference type="RefSeq" id="XP_056862866.1">
    <property type="nucleotide sequence ID" value="XM_057006886.1"/>
</dbReference>
<dbReference type="SUPFAM" id="SSF54928">
    <property type="entry name" value="RNA-binding domain, RBD"/>
    <property type="match status" value="1"/>
</dbReference>
<reference evidence="3" key="2">
    <citation type="submission" date="2025-08" db="UniProtKB">
        <authorList>
            <consortium name="RefSeq"/>
        </authorList>
    </citation>
    <scope>IDENTIFICATION</scope>
    <source>
        <tissue evidence="3">Leaf</tissue>
    </source>
</reference>
<dbReference type="Proteomes" id="UP000504610">
    <property type="component" value="Chromosome 4"/>
</dbReference>
<gene>
    <name evidence="3" type="primary">LOC108852475</name>
</gene>